<dbReference type="EMBL" id="CM026422">
    <property type="protein sequence ID" value="KAG0587873.1"/>
    <property type="molecule type" value="Genomic_DNA"/>
</dbReference>
<feature type="compositionally biased region" description="Polar residues" evidence="2">
    <location>
        <begin position="1253"/>
        <end position="1263"/>
    </location>
</feature>
<organism evidence="3 4">
    <name type="scientific">Ceratodon purpureus</name>
    <name type="common">Fire moss</name>
    <name type="synonym">Dicranum purpureum</name>
    <dbReference type="NCBI Taxonomy" id="3225"/>
    <lineage>
        <taxon>Eukaryota</taxon>
        <taxon>Viridiplantae</taxon>
        <taxon>Streptophyta</taxon>
        <taxon>Embryophyta</taxon>
        <taxon>Bryophyta</taxon>
        <taxon>Bryophytina</taxon>
        <taxon>Bryopsida</taxon>
        <taxon>Dicranidae</taxon>
        <taxon>Pseudoditrichales</taxon>
        <taxon>Ditrichaceae</taxon>
        <taxon>Ceratodon</taxon>
    </lineage>
</organism>
<feature type="coiled-coil region" evidence="1">
    <location>
        <begin position="100"/>
        <end position="205"/>
    </location>
</feature>
<evidence type="ECO:0000313" key="4">
    <source>
        <dbReference type="Proteomes" id="UP000822688"/>
    </source>
</evidence>
<reference evidence="3" key="1">
    <citation type="submission" date="2020-06" db="EMBL/GenBank/DDBJ databases">
        <title>WGS assembly of Ceratodon purpureus strain R40.</title>
        <authorList>
            <person name="Carey S.B."/>
            <person name="Jenkins J."/>
            <person name="Shu S."/>
            <person name="Lovell J.T."/>
            <person name="Sreedasyam A."/>
            <person name="Maumus F."/>
            <person name="Tiley G.P."/>
            <person name="Fernandez-Pozo N."/>
            <person name="Barry K."/>
            <person name="Chen C."/>
            <person name="Wang M."/>
            <person name="Lipzen A."/>
            <person name="Daum C."/>
            <person name="Saski C.A."/>
            <person name="Payton A.C."/>
            <person name="Mcbreen J.C."/>
            <person name="Conrad R.E."/>
            <person name="Kollar L.M."/>
            <person name="Olsson S."/>
            <person name="Huttunen S."/>
            <person name="Landis J.B."/>
            <person name="Wickett N.J."/>
            <person name="Johnson M.G."/>
            <person name="Rensing S.A."/>
            <person name="Grimwood J."/>
            <person name="Schmutz J."/>
            <person name="Mcdaniel S.F."/>
        </authorList>
    </citation>
    <scope>NUCLEOTIDE SEQUENCE</scope>
    <source>
        <strain evidence="3">R40</strain>
    </source>
</reference>
<protein>
    <submittedName>
        <fullName evidence="3">Uncharacterized protein</fullName>
    </submittedName>
</protein>
<dbReference type="Proteomes" id="UP000822688">
    <property type="component" value="Chromosome 2"/>
</dbReference>
<feature type="compositionally biased region" description="Polar residues" evidence="2">
    <location>
        <begin position="1184"/>
        <end position="1209"/>
    </location>
</feature>
<feature type="coiled-coil region" evidence="1">
    <location>
        <begin position="587"/>
        <end position="625"/>
    </location>
</feature>
<keyword evidence="4" id="KW-1185">Reference proteome</keyword>
<feature type="compositionally biased region" description="Basic and acidic residues" evidence="2">
    <location>
        <begin position="911"/>
        <end position="923"/>
    </location>
</feature>
<dbReference type="PANTHER" id="PTHR47747:SF2">
    <property type="entry name" value="RIBONUCLEASE P PROTEIN SUBUNIT P38-LIKE PROTEIN"/>
    <property type="match status" value="1"/>
</dbReference>
<evidence type="ECO:0000256" key="2">
    <source>
        <dbReference type="SAM" id="MobiDB-lite"/>
    </source>
</evidence>
<evidence type="ECO:0000313" key="3">
    <source>
        <dbReference type="EMBL" id="KAG0587873.1"/>
    </source>
</evidence>
<sequence>MERLEAEDLLQELENYSPRQFDLMNPLLDLTSGRKNLMSKYLDLHEEEPWPLLAEYFGVALAFAALGALIRGTNGKRVSEDVKDGTGSPAPQRTALQTMLKGAMERLQYLAQNAQDLQERLLECTEAKEVDRNDWDQEKIKFLERIAEAEDEVRELKKRRGEDAKANEKVVRIYATREHGWKSEKKKLRHEIDMLRKDLIRQEASGFCSPRDCSRSGVCDECELKERRLIDLEKILKEKEFIIMSAMDDARSREAECVELTSNLAAEKVITAELNEKLKNEMANSAERELVLDEVKDRKEKSECRLVQVEEELGTTKSHLEALSLATEDHSAMTQKLLKELGTLKQESEDKDVMICTILERATVEREEKEDLARELAAVVSGKQTAEAESGRWKRLAEERTRQKLFVEVPDARSGHRSHRSLGSRSDLEKFADLQKSHAEEVNSLRATYTKQVEALEKQVAGYRAKAQGAASSPIPSLMSADLLEPLADPAFKAWFEVVKGRFATQLEEKHWNQIETFERHLRAKDERLSAFRSKLIVMESELDQLRKGDQDYNLATSLDICSTEQKSGLTQNLLKDIECAGYERMTEAHQRSMEKLRVELKSARDKLNEQNAEHMATVEKMTENFHAEHQQKDVQLAVLEAKLCQVQLQLEEEKLANELASSDKSEEEMFLDNIDETPAPQPEVELYSTPSGNAANRNEVLEPEVKNVEKREHGIRCDELIKLDDSVSDSAKLLSRLKDMCLKEEKPPAMIRFHRKLELETADSLIFSTDDCWLTAEQKTGEMSLQFLPADDIPLPEKVASLVCEDKNITYANNSLPSQCGSDTKTLVVHKKARKGVNKQPLSLDAVDRKTNARQKFNDILFTQAPSKGTRPARYDMSNMLEEQKSQRTLFTEIEGLQSPITNPTFIQESDDKLDLDEERKKSRTREDIQVLGLALEVRRIEQQLSQMNASIGDAQTLLARSVRAVKSPVKQTKRYTGLAGKVSQLAKQIGLTRPLRKAAPKPQVEAVKKECAPVRSMCKQGSSVLQSDLCLRKNPLFTQESSAADLASLQKRAEKVGENLSAIQARLAKENSPDYYEPYKPSLFPKGKLVDTVRSHLSQVQGALHSKLSQTTTNSRRPLQLPAPKPCTTPTKSTALTPRKLSPLAKQNVLTPRKLSTPTKPAIPARKPLSPTNPPVTPSPRRITSTKLLTPSPRSFTPSKPSTQALGSSERRGLGSPTKPTQVTPKIATMRDLIKADPRSRAAFPRKLETKSPSIYDQQPRQWARKTSTHYELDLEHLR</sequence>
<dbReference type="PANTHER" id="PTHR47747">
    <property type="entry name" value="RIBONUCLEASE P PROTEIN SUBUNIT P38-LIKE PROTEIN"/>
    <property type="match status" value="1"/>
</dbReference>
<evidence type="ECO:0000256" key="1">
    <source>
        <dbReference type="SAM" id="Coils"/>
    </source>
</evidence>
<feature type="compositionally biased region" description="Basic and acidic residues" evidence="2">
    <location>
        <begin position="1234"/>
        <end position="1252"/>
    </location>
</feature>
<feature type="coiled-coil region" evidence="1">
    <location>
        <begin position="439"/>
        <end position="466"/>
    </location>
</feature>
<feature type="region of interest" description="Disordered" evidence="2">
    <location>
        <begin position="904"/>
        <end position="923"/>
    </location>
</feature>
<feature type="compositionally biased region" description="Polar residues" evidence="2">
    <location>
        <begin position="1150"/>
        <end position="1161"/>
    </location>
</feature>
<name>A0A8T0IZT5_CERPU</name>
<feature type="compositionally biased region" description="Polar residues" evidence="2">
    <location>
        <begin position="1103"/>
        <end position="1119"/>
    </location>
</feature>
<proteinExistence type="predicted"/>
<keyword evidence="1" id="KW-0175">Coiled coil</keyword>
<feature type="region of interest" description="Disordered" evidence="2">
    <location>
        <begin position="1103"/>
        <end position="1269"/>
    </location>
</feature>
<comment type="caution">
    <text evidence="3">The sequence shown here is derived from an EMBL/GenBank/DDBJ whole genome shotgun (WGS) entry which is preliminary data.</text>
</comment>
<accession>A0A8T0IZT5</accession>
<gene>
    <name evidence="3" type="ORF">KC19_2G197900</name>
</gene>